<dbReference type="Proteomes" id="UP000424872">
    <property type="component" value="Plasmid pMSR2B"/>
</dbReference>
<proteinExistence type="predicted"/>
<reference evidence="3" key="1">
    <citation type="submission" date="2017-11" db="EMBL/GenBank/DDBJ databases">
        <title>Genome sequence of Pantoea sp. MSR2.</title>
        <authorList>
            <person name="Nascimento F.X."/>
        </authorList>
    </citation>
    <scope>NUCLEOTIDE SEQUENCE [LARGE SCALE GENOMIC DNA]</scope>
    <source>
        <strain evidence="3">MSR2</strain>
        <plasmid evidence="3">pmsr2b</plasmid>
    </source>
</reference>
<dbReference type="EMBL" id="JAUOOM010000011">
    <property type="protein sequence ID" value="MDO6407431.1"/>
    <property type="molecule type" value="Genomic_DNA"/>
</dbReference>
<evidence type="ECO:0000313" key="1">
    <source>
        <dbReference type="EMBL" id="MDO6407431.1"/>
    </source>
</evidence>
<keyword evidence="4" id="KW-1185">Reference proteome</keyword>
<evidence type="ECO:0000313" key="4">
    <source>
        <dbReference type="Proteomes" id="UP001171299"/>
    </source>
</evidence>
<gene>
    <name evidence="2" type="ORF">CTZ24_23925</name>
    <name evidence="1" type="ORF">Q3404_12675</name>
</gene>
<accession>A0AAP9KRX9</accession>
<protein>
    <submittedName>
        <fullName evidence="2">Uncharacterized protein</fullName>
    </submittedName>
</protein>
<reference evidence="2" key="2">
    <citation type="journal article" date="2020" name="Environ. Microbiol.">
        <title>The extreme plant-growth-promoting properties of Pantoea phytobeneficialis MSR2 revealed by functional and genomic analysis.</title>
        <authorList>
            <person name="Nascimento F.X."/>
            <person name="Hernandez A.G."/>
            <person name="Glick B.R."/>
            <person name="Rossi M.J."/>
        </authorList>
    </citation>
    <scope>NUCLEOTIDE SEQUENCE</scope>
    <source>
        <strain evidence="2">MSR2</strain>
    </source>
</reference>
<organism evidence="2 3">
    <name type="scientific">Pantoea phytobeneficialis</name>
    <dbReference type="NCBI Taxonomy" id="2052056"/>
    <lineage>
        <taxon>Bacteria</taxon>
        <taxon>Pseudomonadati</taxon>
        <taxon>Pseudomonadota</taxon>
        <taxon>Gammaproteobacteria</taxon>
        <taxon>Enterobacterales</taxon>
        <taxon>Erwiniaceae</taxon>
        <taxon>Pantoea</taxon>
    </lineage>
</organism>
<dbReference type="RefSeq" id="WP_208726698.1">
    <property type="nucleotide sequence ID" value="NZ_CP024638.1"/>
</dbReference>
<dbReference type="AlphaFoldDB" id="A0AAP9KRX9"/>
<geneLocation type="plasmid" evidence="2">
    <name>pMSR2B</name>
</geneLocation>
<name>A0AAP9KRX9_9GAMM</name>
<dbReference type="KEGG" id="ppho:CTZ24_23925"/>
<keyword evidence="2" id="KW-0614">Plasmid</keyword>
<geneLocation type="plasmid" evidence="3">
    <name>pmsr2b</name>
</geneLocation>
<evidence type="ECO:0000313" key="3">
    <source>
        <dbReference type="Proteomes" id="UP000424872"/>
    </source>
</evidence>
<reference evidence="1" key="3">
    <citation type="submission" date="2023-07" db="EMBL/GenBank/DDBJ databases">
        <title>The extreme plant-growth-promoting properties of Pantoea phytobeneficialis PF55 revealed by functional and genomic analysis.</title>
        <authorList>
            <person name="Nascimento F.X."/>
            <person name="Marcio R.J."/>
        </authorList>
    </citation>
    <scope>NUCLEOTIDE SEQUENCE</scope>
    <source>
        <strain evidence="1">PF55</strain>
    </source>
</reference>
<dbReference type="Proteomes" id="UP001171299">
    <property type="component" value="Unassembled WGS sequence"/>
</dbReference>
<evidence type="ECO:0000313" key="2">
    <source>
        <dbReference type="EMBL" id="QGR09520.1"/>
    </source>
</evidence>
<dbReference type="EMBL" id="CP024638">
    <property type="protein sequence ID" value="QGR09520.1"/>
    <property type="molecule type" value="Genomic_DNA"/>
</dbReference>
<sequence>MLQFGLMPIFIILSDTMLSQAKLPFKVDTSYKAVLQIIKEIQPALEDKNLTNASALLDALSQNETIKKCDVKNLFKAIKATRLCESVTLKAIDLD</sequence>